<dbReference type="AlphaFoldDB" id="A0A3D8VBY1"/>
<dbReference type="Gene3D" id="3.40.50.1820">
    <property type="entry name" value="alpha/beta hydrolase"/>
    <property type="match status" value="1"/>
</dbReference>
<accession>A0A3D8VBY1</accession>
<organism evidence="1 2">
    <name type="scientific">Halobacillus trueperi</name>
    <dbReference type="NCBI Taxonomy" id="156205"/>
    <lineage>
        <taxon>Bacteria</taxon>
        <taxon>Bacillati</taxon>
        <taxon>Bacillota</taxon>
        <taxon>Bacilli</taxon>
        <taxon>Bacillales</taxon>
        <taxon>Bacillaceae</taxon>
        <taxon>Halobacillus</taxon>
    </lineage>
</organism>
<sequence>MENISTISAEDFKQRQQSVTLEGIVEEPVNINYTDVGSGTPIMLLHGIPTWSYLYQSVIPELEQEYRVIAPD</sequence>
<protein>
    <submittedName>
        <fullName evidence="1">Alpha/beta hydrolase</fullName>
    </submittedName>
</protein>
<name>A0A3D8VBY1_9BACI</name>
<dbReference type="EMBL" id="QTLC01000079">
    <property type="protein sequence ID" value="RDY66936.1"/>
    <property type="molecule type" value="Genomic_DNA"/>
</dbReference>
<evidence type="ECO:0000313" key="1">
    <source>
        <dbReference type="EMBL" id="RDY66936.1"/>
    </source>
</evidence>
<comment type="caution">
    <text evidence="1">The sequence shown here is derived from an EMBL/GenBank/DDBJ whole genome shotgun (WGS) entry which is preliminary data.</text>
</comment>
<gene>
    <name evidence="1" type="ORF">DXT76_20300</name>
</gene>
<keyword evidence="1" id="KW-0378">Hydrolase</keyword>
<feature type="non-terminal residue" evidence="1">
    <location>
        <position position="72"/>
    </location>
</feature>
<dbReference type="GO" id="GO:0016787">
    <property type="term" value="F:hydrolase activity"/>
    <property type="evidence" value="ECO:0007669"/>
    <property type="project" value="UniProtKB-KW"/>
</dbReference>
<dbReference type="Proteomes" id="UP000257032">
    <property type="component" value="Unassembled WGS sequence"/>
</dbReference>
<dbReference type="SUPFAM" id="SSF53474">
    <property type="entry name" value="alpha/beta-Hydrolases"/>
    <property type="match status" value="1"/>
</dbReference>
<proteinExistence type="predicted"/>
<evidence type="ECO:0000313" key="2">
    <source>
        <dbReference type="Proteomes" id="UP000257032"/>
    </source>
</evidence>
<reference evidence="1 2" key="1">
    <citation type="submission" date="2018-08" db="EMBL/GenBank/DDBJ databases">
        <title>Genome sequence of strict halophilic Halobacillus trueperi SS1 isolated from Lunsu, a salty water body of North West Himalayas.</title>
        <authorList>
            <person name="Gupta S."/>
            <person name="Sharma P."/>
            <person name="Dev K."/>
            <person name="Baumler D."/>
            <person name="Sourirajan A."/>
        </authorList>
    </citation>
    <scope>NUCLEOTIDE SEQUENCE [LARGE SCALE GENOMIC DNA]</scope>
    <source>
        <strain evidence="1 2">SS1</strain>
    </source>
</reference>
<dbReference type="InterPro" id="IPR029058">
    <property type="entry name" value="AB_hydrolase_fold"/>
</dbReference>